<proteinExistence type="predicted"/>
<feature type="transmembrane region" description="Helical" evidence="1">
    <location>
        <begin position="132"/>
        <end position="150"/>
    </location>
</feature>
<feature type="transmembrane region" description="Helical" evidence="1">
    <location>
        <begin position="106"/>
        <end position="126"/>
    </location>
</feature>
<keyword evidence="1" id="KW-1133">Transmembrane helix</keyword>
<dbReference type="AlphaFoldDB" id="A0A1Y2B2J2"/>
<sequence>MIDYTSIPIILPLPLFLGLYTTYTKISPFFNTEKQRAYILSTISATTMSIISVPFVWTYIVYGLQEVLKAGGEGWMYVLGKVGVVFFATYLTSDLLVGYFKYRSQVGLLTGWVHHICYIALMIHLVNSSQSPIFLIAGIMEVPTLDLAVSNLFPSIRNDERFLVTFFLLRILFHAILLIDCARPSSRLITDDSWMPTILLALSGALHVSWFRGGLNGYLKRRATDKSKSKSKAKRLDEPLVDTAIAFDPTVLDSTLPLPGTPEDSPLVTPYTPSQTPMTLRDSYIFTNLPALPAIPAIISLPTIPPLSELTAAGFKDAVRNRWEEQRGRFTRGGALGGLGLRRRKGKDTETQVLVQEVEVDVEIEG</sequence>
<dbReference type="Proteomes" id="UP000193986">
    <property type="component" value="Unassembled WGS sequence"/>
</dbReference>
<evidence type="ECO:0008006" key="4">
    <source>
        <dbReference type="Google" id="ProtNLM"/>
    </source>
</evidence>
<organism evidence="2 3">
    <name type="scientific">Naematelia encephala</name>
    <dbReference type="NCBI Taxonomy" id="71784"/>
    <lineage>
        <taxon>Eukaryota</taxon>
        <taxon>Fungi</taxon>
        <taxon>Dikarya</taxon>
        <taxon>Basidiomycota</taxon>
        <taxon>Agaricomycotina</taxon>
        <taxon>Tremellomycetes</taxon>
        <taxon>Tremellales</taxon>
        <taxon>Naemateliaceae</taxon>
        <taxon>Naematelia</taxon>
    </lineage>
</organism>
<keyword evidence="1" id="KW-0812">Transmembrane</keyword>
<feature type="transmembrane region" description="Helical" evidence="1">
    <location>
        <begin position="74"/>
        <end position="99"/>
    </location>
</feature>
<feature type="transmembrane region" description="Helical" evidence="1">
    <location>
        <begin position="38"/>
        <end position="62"/>
    </location>
</feature>
<dbReference type="OrthoDB" id="341353at2759"/>
<evidence type="ECO:0000313" key="3">
    <source>
        <dbReference type="Proteomes" id="UP000193986"/>
    </source>
</evidence>
<gene>
    <name evidence="2" type="ORF">BCR39DRAFT_535393</name>
</gene>
<feature type="transmembrane region" description="Helical" evidence="1">
    <location>
        <begin position="199"/>
        <end position="219"/>
    </location>
</feature>
<name>A0A1Y2B2J2_9TREE</name>
<evidence type="ECO:0000313" key="2">
    <source>
        <dbReference type="EMBL" id="ORY28305.1"/>
    </source>
</evidence>
<keyword evidence="3" id="KW-1185">Reference proteome</keyword>
<comment type="caution">
    <text evidence="2">The sequence shown here is derived from an EMBL/GenBank/DDBJ whole genome shotgun (WGS) entry which is preliminary data.</text>
</comment>
<dbReference type="EMBL" id="MCFC01000032">
    <property type="protein sequence ID" value="ORY28305.1"/>
    <property type="molecule type" value="Genomic_DNA"/>
</dbReference>
<dbReference type="InParanoid" id="A0A1Y2B2J2"/>
<dbReference type="STRING" id="71784.A0A1Y2B2J2"/>
<reference evidence="2 3" key="1">
    <citation type="submission" date="2016-07" db="EMBL/GenBank/DDBJ databases">
        <title>Pervasive Adenine N6-methylation of Active Genes in Fungi.</title>
        <authorList>
            <consortium name="DOE Joint Genome Institute"/>
            <person name="Mondo S.J."/>
            <person name="Dannebaum R.O."/>
            <person name="Kuo R.C."/>
            <person name="Labutti K."/>
            <person name="Haridas S."/>
            <person name="Kuo A."/>
            <person name="Salamov A."/>
            <person name="Ahrendt S.R."/>
            <person name="Lipzen A."/>
            <person name="Sullivan W."/>
            <person name="Andreopoulos W.B."/>
            <person name="Clum A."/>
            <person name="Lindquist E."/>
            <person name="Daum C."/>
            <person name="Ramamoorthy G.K."/>
            <person name="Gryganskyi A."/>
            <person name="Culley D."/>
            <person name="Magnuson J.K."/>
            <person name="James T.Y."/>
            <person name="O'Malley M.A."/>
            <person name="Stajich J.E."/>
            <person name="Spatafora J.W."/>
            <person name="Visel A."/>
            <person name="Grigoriev I.V."/>
        </authorList>
    </citation>
    <scope>NUCLEOTIDE SEQUENCE [LARGE SCALE GENOMIC DNA]</scope>
    <source>
        <strain evidence="2 3">68-887.2</strain>
    </source>
</reference>
<protein>
    <recommendedName>
        <fullName evidence="4">TLC domain-domain-containing protein</fullName>
    </recommendedName>
</protein>
<keyword evidence="1" id="KW-0472">Membrane</keyword>
<evidence type="ECO:0000256" key="1">
    <source>
        <dbReference type="SAM" id="Phobius"/>
    </source>
</evidence>
<feature type="transmembrane region" description="Helical" evidence="1">
    <location>
        <begin position="6"/>
        <end position="26"/>
    </location>
</feature>
<feature type="transmembrane region" description="Helical" evidence="1">
    <location>
        <begin position="162"/>
        <end position="179"/>
    </location>
</feature>
<accession>A0A1Y2B2J2</accession>